<evidence type="ECO:0000313" key="5">
    <source>
        <dbReference type="Proteomes" id="UP001321760"/>
    </source>
</evidence>
<name>A0AAV9H269_9PEZI</name>
<dbReference type="SUPFAM" id="SSF51735">
    <property type="entry name" value="NAD(P)-binding Rossmann-fold domains"/>
    <property type="match status" value="1"/>
</dbReference>
<accession>A0AAV9H269</accession>
<keyword evidence="3" id="KW-0560">Oxidoreductase</keyword>
<dbReference type="Proteomes" id="UP001321760">
    <property type="component" value="Unassembled WGS sequence"/>
</dbReference>
<dbReference type="InterPro" id="IPR036291">
    <property type="entry name" value="NAD(P)-bd_dom_sf"/>
</dbReference>
<dbReference type="PRINTS" id="PR00081">
    <property type="entry name" value="GDHRDH"/>
</dbReference>
<evidence type="ECO:0000256" key="1">
    <source>
        <dbReference type="ARBA" id="ARBA00006484"/>
    </source>
</evidence>
<dbReference type="AlphaFoldDB" id="A0AAV9H269"/>
<evidence type="ECO:0000256" key="3">
    <source>
        <dbReference type="ARBA" id="ARBA00023002"/>
    </source>
</evidence>
<evidence type="ECO:0000256" key="2">
    <source>
        <dbReference type="ARBA" id="ARBA00022857"/>
    </source>
</evidence>
<dbReference type="EMBL" id="MU865918">
    <property type="protein sequence ID" value="KAK4454110.1"/>
    <property type="molecule type" value="Genomic_DNA"/>
</dbReference>
<evidence type="ECO:0000313" key="4">
    <source>
        <dbReference type="EMBL" id="KAK4454110.1"/>
    </source>
</evidence>
<dbReference type="PANTHER" id="PTHR24320">
    <property type="entry name" value="RETINOL DEHYDROGENASE"/>
    <property type="match status" value="1"/>
</dbReference>
<comment type="similarity">
    <text evidence="1">Belongs to the short-chain dehydrogenases/reductases (SDR) family.</text>
</comment>
<sequence length="356" mass="38654">MHPMLRLALTQFHRFPPPSPSPSQLSHLTSATYIITGSNTGLGLETARHLISLGASRVILGVRNISAGETAKASIVESTSCDAEQRARGLERVDGVVCNAGVYMDRWEVAPEGGGEDVSMRVNVAGTMLLSLLVMPKLVEAARRFKGGVAPRMVFVVSTLGFTAKGGLDRAGGEEIWKGLNEEGRYGGRMDFRHGLTKLVEMYAVREFTERFAVEETGVVVNMVCPGLCATGLARDANMLTRAVHGGLRASLARTAEEGSRAVLNAIFTEEETHGKHLAGCAVGEDWIPSWMTDEAGQRTQKQIWKELVDRLEASSLDAHDAALLVWALGEHHPLASGLSWWALTASWKFQHLCHE</sequence>
<dbReference type="Gene3D" id="3.40.50.720">
    <property type="entry name" value="NAD(P)-binding Rossmann-like Domain"/>
    <property type="match status" value="1"/>
</dbReference>
<reference evidence="4" key="1">
    <citation type="journal article" date="2023" name="Mol. Phylogenet. Evol.">
        <title>Genome-scale phylogeny and comparative genomics of the fungal order Sordariales.</title>
        <authorList>
            <person name="Hensen N."/>
            <person name="Bonometti L."/>
            <person name="Westerberg I."/>
            <person name="Brannstrom I.O."/>
            <person name="Guillou S."/>
            <person name="Cros-Aarteil S."/>
            <person name="Calhoun S."/>
            <person name="Haridas S."/>
            <person name="Kuo A."/>
            <person name="Mondo S."/>
            <person name="Pangilinan J."/>
            <person name="Riley R."/>
            <person name="LaButti K."/>
            <person name="Andreopoulos B."/>
            <person name="Lipzen A."/>
            <person name="Chen C."/>
            <person name="Yan M."/>
            <person name="Daum C."/>
            <person name="Ng V."/>
            <person name="Clum A."/>
            <person name="Steindorff A."/>
            <person name="Ohm R.A."/>
            <person name="Martin F."/>
            <person name="Silar P."/>
            <person name="Natvig D.O."/>
            <person name="Lalanne C."/>
            <person name="Gautier V."/>
            <person name="Ament-Velasquez S.L."/>
            <person name="Kruys A."/>
            <person name="Hutchinson M.I."/>
            <person name="Powell A.J."/>
            <person name="Barry K."/>
            <person name="Miller A.N."/>
            <person name="Grigoriev I.V."/>
            <person name="Debuchy R."/>
            <person name="Gladieux P."/>
            <person name="Hiltunen Thoren M."/>
            <person name="Johannesson H."/>
        </authorList>
    </citation>
    <scope>NUCLEOTIDE SEQUENCE</scope>
    <source>
        <strain evidence="4">PSN243</strain>
    </source>
</reference>
<keyword evidence="5" id="KW-1185">Reference proteome</keyword>
<dbReference type="GO" id="GO:0016491">
    <property type="term" value="F:oxidoreductase activity"/>
    <property type="evidence" value="ECO:0007669"/>
    <property type="project" value="UniProtKB-KW"/>
</dbReference>
<gene>
    <name evidence="4" type="ORF">QBC34DRAFT_375905</name>
</gene>
<protein>
    <submittedName>
        <fullName evidence="4">NAD(P)-binding protein</fullName>
    </submittedName>
</protein>
<keyword evidence="2" id="KW-0521">NADP</keyword>
<comment type="caution">
    <text evidence="4">The sequence shown here is derived from an EMBL/GenBank/DDBJ whole genome shotgun (WGS) entry which is preliminary data.</text>
</comment>
<dbReference type="InterPro" id="IPR002347">
    <property type="entry name" value="SDR_fam"/>
</dbReference>
<reference evidence="4" key="2">
    <citation type="submission" date="2023-05" db="EMBL/GenBank/DDBJ databases">
        <authorList>
            <consortium name="Lawrence Berkeley National Laboratory"/>
            <person name="Steindorff A."/>
            <person name="Hensen N."/>
            <person name="Bonometti L."/>
            <person name="Westerberg I."/>
            <person name="Brannstrom I.O."/>
            <person name="Guillou S."/>
            <person name="Cros-Aarteil S."/>
            <person name="Calhoun S."/>
            <person name="Haridas S."/>
            <person name="Kuo A."/>
            <person name="Mondo S."/>
            <person name="Pangilinan J."/>
            <person name="Riley R."/>
            <person name="Labutti K."/>
            <person name="Andreopoulos B."/>
            <person name="Lipzen A."/>
            <person name="Chen C."/>
            <person name="Yanf M."/>
            <person name="Daum C."/>
            <person name="Ng V."/>
            <person name="Clum A."/>
            <person name="Ohm R."/>
            <person name="Martin F."/>
            <person name="Silar P."/>
            <person name="Natvig D."/>
            <person name="Lalanne C."/>
            <person name="Gautier V."/>
            <person name="Ament-Velasquez S.L."/>
            <person name="Kruys A."/>
            <person name="Hutchinson M.I."/>
            <person name="Powell A.J."/>
            <person name="Barry K."/>
            <person name="Miller A.N."/>
            <person name="Grigoriev I.V."/>
            <person name="Debuchy R."/>
            <person name="Gladieux P."/>
            <person name="Thoren M.H."/>
            <person name="Johannesson H."/>
        </authorList>
    </citation>
    <scope>NUCLEOTIDE SEQUENCE</scope>
    <source>
        <strain evidence="4">PSN243</strain>
    </source>
</reference>
<dbReference type="PANTHER" id="PTHR24320:SF252">
    <property type="entry name" value="DEHYDROGENASE_REDUCTASE FAMILY PROTEIN, PUTATIVE (AFU_ORTHOLOGUE AFUA_3G08550)-RELATED"/>
    <property type="match status" value="1"/>
</dbReference>
<proteinExistence type="inferred from homology"/>
<organism evidence="4 5">
    <name type="scientific">Podospora aff. communis PSN243</name>
    <dbReference type="NCBI Taxonomy" id="3040156"/>
    <lineage>
        <taxon>Eukaryota</taxon>
        <taxon>Fungi</taxon>
        <taxon>Dikarya</taxon>
        <taxon>Ascomycota</taxon>
        <taxon>Pezizomycotina</taxon>
        <taxon>Sordariomycetes</taxon>
        <taxon>Sordariomycetidae</taxon>
        <taxon>Sordariales</taxon>
        <taxon>Podosporaceae</taxon>
        <taxon>Podospora</taxon>
    </lineage>
</organism>
<dbReference type="Pfam" id="PF00106">
    <property type="entry name" value="adh_short"/>
    <property type="match status" value="1"/>
</dbReference>